<feature type="region of interest" description="Disordered" evidence="1">
    <location>
        <begin position="972"/>
        <end position="991"/>
    </location>
</feature>
<feature type="transmembrane region" description="Helical" evidence="2">
    <location>
        <begin position="793"/>
        <end position="810"/>
    </location>
</feature>
<feature type="transmembrane region" description="Helical" evidence="2">
    <location>
        <begin position="185"/>
        <end position="203"/>
    </location>
</feature>
<evidence type="ECO:0000256" key="2">
    <source>
        <dbReference type="SAM" id="Phobius"/>
    </source>
</evidence>
<feature type="signal peptide" evidence="3">
    <location>
        <begin position="1"/>
        <end position="16"/>
    </location>
</feature>
<sequence>MCIAYLVVFCNFLIFAEDPVSHSYSECTIDYIGDIYTLVFVKYPKGSFILIKFGTWLFALVLGLLVGKFILHKWLFCHKMKLKMFTEDGQGPWMVMFLTSMLSLYIFSFAYNGFLMLEGKYMDGLHASSRMNIENQTFMKLAAIGTWLGDFITAWMVTDMMLQGLKYPDWAKGVRKFWKKGLNRVIVFWFTAVTMTIVVTTAISTDYLDWDRISRDFMPTNELSRAFLASFILVMDLMIVMQDWEFPHFAGALDVKLPGLNTDTFEFHVPGCLGGGGCDVYISGKWFNYGIIFLVMILDLNMWKNQIFYDPLSYGQYTDNEGYIYTVSDKQFLRWSNKSMMTYNWRWNHINPKTNRTYGLEDHRMNSKYNGYTLGLKGLAFVPSLLTFCVFGYLSWLFGKEENGDEALLRKYRCDVRRERQLRRLKRRKRRAERVKQNVTHNINTATQELGSHGNDDAPEIDEKQVKEIDDSFLFDEDVEANEEPQNQNDNETESTKKINNFKYYLRHPYFRIFTSYFVIFCNFLIFAEDPVSHSCSDCIIDVIGNLYSFIMARYPPDAGFCVLKVFMFLVSMATGMIFGKYFIHKFLFCRVWKLKMFSESGQGSWMVMFLTVILFSYVWGFCYNEFLILGGPQYIPYKVSSNMGIKNETFMKVAAMGTWFGDFITAWMVTDMMLQESEYEWWARGLRRWWQRGKNRVYAFWIVSLGTSLVVFTSLTTNYLDWDRISEDFMPTNELSRAFLASFILVMDLMIVMQDWEFPHFRGGMDVKLPGVNMGDVHFKVPGGEVQITGKWFNYGIIFIVMILDLNMWKNQIFYDPYLYGQYTDRDGYIYTVCNRTWLRNATREMVSYSWRWNSSNHLGNQTYGQGDLRTNSKYLGFPLSVKGIAFIPSMSAFLVFGYLAKRFSREEEAKNTQVEAFRAIKSTSDQDLCDEEEDNDPQNTGKINNYRKELIVDSRRTNSDTVLHPAHTFNRSATNRSNNDMGSSSDEIELDPFGQDIQDGVDFLPGENQVSEDETSLNDEIDTRLTMANIVRLKSVARRYNKRPAIKDRELTNSQSSLDEDSDCEKKKPFERNMSPFSSDSGDEASRLSFSNTSVNSAADADETDSDDETPKKLSFDRLEKGNLSTKTAQENWDKLRNRSALSFGNLFRTSESGSQGAQDSLQYVTNETISKTPKGEQIRPDKDFLRVPSTSKR</sequence>
<organism evidence="4 5">
    <name type="scientific">Actinia tenebrosa</name>
    <name type="common">Australian red waratah sea anemone</name>
    <dbReference type="NCBI Taxonomy" id="6105"/>
    <lineage>
        <taxon>Eukaryota</taxon>
        <taxon>Metazoa</taxon>
        <taxon>Cnidaria</taxon>
        <taxon>Anthozoa</taxon>
        <taxon>Hexacorallia</taxon>
        <taxon>Actiniaria</taxon>
        <taxon>Actiniidae</taxon>
        <taxon>Actinia</taxon>
    </lineage>
</organism>
<feature type="compositionally biased region" description="Basic and acidic residues" evidence="1">
    <location>
        <begin position="1176"/>
        <end position="1188"/>
    </location>
</feature>
<keyword evidence="2" id="KW-1133">Transmembrane helix</keyword>
<feature type="region of interest" description="Disordered" evidence="1">
    <location>
        <begin position="1049"/>
        <end position="1134"/>
    </location>
</feature>
<dbReference type="GeneID" id="116291346"/>
<feature type="compositionally biased region" description="Polar residues" evidence="1">
    <location>
        <begin position="1151"/>
        <end position="1174"/>
    </location>
</feature>
<dbReference type="OrthoDB" id="419441at2759"/>
<accession>A0A6P8HF67</accession>
<evidence type="ECO:0000313" key="5">
    <source>
        <dbReference type="RefSeq" id="XP_031554381.1"/>
    </source>
</evidence>
<dbReference type="Proteomes" id="UP000515163">
    <property type="component" value="Unplaced"/>
</dbReference>
<name>A0A6P8HF67_ACTTE</name>
<dbReference type="PANTHER" id="PTHR31226:SF1">
    <property type="entry name" value="TRANSMEMBRANE PROTEIN 117"/>
    <property type="match status" value="1"/>
</dbReference>
<feature type="transmembrane region" description="Helical" evidence="2">
    <location>
        <begin position="378"/>
        <end position="398"/>
    </location>
</feature>
<feature type="transmembrane region" description="Helical" evidence="2">
    <location>
        <begin position="286"/>
        <end position="303"/>
    </location>
</feature>
<keyword evidence="2" id="KW-0472">Membrane</keyword>
<feature type="transmembrane region" description="Helical" evidence="2">
    <location>
        <begin position="605"/>
        <end position="630"/>
    </location>
</feature>
<feature type="transmembrane region" description="Helical" evidence="2">
    <location>
        <begin position="47"/>
        <end position="71"/>
    </location>
</feature>
<evidence type="ECO:0000256" key="3">
    <source>
        <dbReference type="SAM" id="SignalP"/>
    </source>
</evidence>
<dbReference type="InterPro" id="IPR029370">
    <property type="entry name" value="TMEM117"/>
</dbReference>
<feature type="transmembrane region" description="Helical" evidence="2">
    <location>
        <begin position="223"/>
        <end position="241"/>
    </location>
</feature>
<feature type="transmembrane region" description="Helical" evidence="2">
    <location>
        <begin position="92"/>
        <end position="117"/>
    </location>
</feature>
<feature type="transmembrane region" description="Helical" evidence="2">
    <location>
        <begin position="881"/>
        <end position="902"/>
    </location>
</feature>
<evidence type="ECO:0000313" key="4">
    <source>
        <dbReference type="Proteomes" id="UP000515163"/>
    </source>
</evidence>
<dbReference type="GO" id="GO:0070059">
    <property type="term" value="P:intrinsic apoptotic signaling pathway in response to endoplasmic reticulum stress"/>
    <property type="evidence" value="ECO:0007669"/>
    <property type="project" value="TreeGrafter"/>
</dbReference>
<reference evidence="5" key="1">
    <citation type="submission" date="2025-08" db="UniProtKB">
        <authorList>
            <consortium name="RefSeq"/>
        </authorList>
    </citation>
    <scope>IDENTIFICATION</scope>
    <source>
        <tissue evidence="5">Tentacle</tissue>
    </source>
</reference>
<keyword evidence="4" id="KW-1185">Reference proteome</keyword>
<evidence type="ECO:0000256" key="1">
    <source>
        <dbReference type="SAM" id="MobiDB-lite"/>
    </source>
</evidence>
<keyword evidence="2" id="KW-0812">Transmembrane</keyword>
<dbReference type="InParanoid" id="A0A6P8HF67"/>
<feature type="transmembrane region" description="Helical" evidence="2">
    <location>
        <begin position="566"/>
        <end position="584"/>
    </location>
</feature>
<feature type="compositionally biased region" description="Polar residues" evidence="1">
    <location>
        <begin position="438"/>
        <end position="450"/>
    </location>
</feature>
<feature type="transmembrane region" description="Helical" evidence="2">
    <location>
        <begin position="137"/>
        <end position="157"/>
    </location>
</feature>
<dbReference type="Pfam" id="PF15113">
    <property type="entry name" value="TMEM117"/>
    <property type="match status" value="2"/>
</dbReference>
<dbReference type="PANTHER" id="PTHR31226">
    <property type="entry name" value="TRANSMEMBRANE PROTEIN 117"/>
    <property type="match status" value="1"/>
</dbReference>
<protein>
    <submittedName>
        <fullName evidence="5">Uncharacterized protein LOC116291346</fullName>
    </submittedName>
</protein>
<keyword evidence="3" id="KW-0732">Signal</keyword>
<feature type="compositionally biased region" description="Polar residues" evidence="1">
    <location>
        <begin position="972"/>
        <end position="987"/>
    </location>
</feature>
<feature type="chain" id="PRO_5028190177" evidence="3">
    <location>
        <begin position="17"/>
        <end position="1196"/>
    </location>
</feature>
<feature type="transmembrane region" description="Helical" evidence="2">
    <location>
        <begin position="510"/>
        <end position="528"/>
    </location>
</feature>
<dbReference type="KEGG" id="aten:116291346"/>
<gene>
    <name evidence="5" type="primary">LOC116291346</name>
</gene>
<dbReference type="RefSeq" id="XP_031554381.1">
    <property type="nucleotide sequence ID" value="XM_031698521.1"/>
</dbReference>
<feature type="compositionally biased region" description="Basic and acidic residues" evidence="1">
    <location>
        <begin position="1111"/>
        <end position="1123"/>
    </location>
</feature>
<feature type="transmembrane region" description="Helical" evidence="2">
    <location>
        <begin position="736"/>
        <end position="754"/>
    </location>
</feature>
<feature type="transmembrane region" description="Helical" evidence="2">
    <location>
        <begin position="698"/>
        <end position="716"/>
    </location>
</feature>
<feature type="region of interest" description="Disordered" evidence="1">
    <location>
        <begin position="427"/>
        <end position="459"/>
    </location>
</feature>
<feature type="region of interest" description="Disordered" evidence="1">
    <location>
        <begin position="1151"/>
        <end position="1196"/>
    </location>
</feature>
<proteinExistence type="predicted"/>
<dbReference type="AlphaFoldDB" id="A0A6P8HF67"/>